<proteinExistence type="inferred from homology"/>
<keyword evidence="10" id="KW-0969">Cilium</keyword>
<evidence type="ECO:0000256" key="8">
    <source>
        <dbReference type="ARBA" id="ARBA00037937"/>
    </source>
</evidence>
<evidence type="ECO:0000256" key="9">
    <source>
        <dbReference type="SAM" id="Phobius"/>
    </source>
</evidence>
<evidence type="ECO:0000256" key="4">
    <source>
        <dbReference type="ARBA" id="ARBA00022692"/>
    </source>
</evidence>
<evidence type="ECO:0000256" key="2">
    <source>
        <dbReference type="ARBA" id="ARBA00004236"/>
    </source>
</evidence>
<dbReference type="RefSeq" id="WP_345863927.1">
    <property type="nucleotide sequence ID" value="NZ_JBDIMF010000002.1"/>
</dbReference>
<keyword evidence="3" id="KW-1003">Cell membrane</keyword>
<reference evidence="10 11" key="1">
    <citation type="submission" date="2024-05" db="EMBL/GenBank/DDBJ databases">
        <authorList>
            <person name="Liu Q."/>
            <person name="Xin Y.-H."/>
        </authorList>
    </citation>
    <scope>NUCLEOTIDE SEQUENCE [LARGE SCALE GENOMIC DNA]</scope>
    <source>
        <strain evidence="10 11">CGMCC 1.15349</strain>
    </source>
</reference>
<dbReference type="InterPro" id="IPR022781">
    <property type="entry name" value="Flagellar_biosynth_FliO"/>
</dbReference>
<gene>
    <name evidence="10" type="ORF">ABC969_06770</name>
</gene>
<keyword evidence="6 9" id="KW-0472">Membrane</keyword>
<keyword evidence="5 9" id="KW-1133">Transmembrane helix</keyword>
<dbReference type="InterPro" id="IPR052205">
    <property type="entry name" value="FliO/MopB"/>
</dbReference>
<keyword evidence="7" id="KW-0975">Bacterial flagellum</keyword>
<comment type="caution">
    <text evidence="10">The sequence shown here is derived from an EMBL/GenBank/DDBJ whole genome shotgun (WGS) entry which is preliminary data.</text>
</comment>
<dbReference type="PANTHER" id="PTHR38766:SF1">
    <property type="entry name" value="FLAGELLAR PROTEIN FLIO"/>
    <property type="match status" value="1"/>
</dbReference>
<evidence type="ECO:0000256" key="6">
    <source>
        <dbReference type="ARBA" id="ARBA00023136"/>
    </source>
</evidence>
<evidence type="ECO:0000313" key="11">
    <source>
        <dbReference type="Proteomes" id="UP001404104"/>
    </source>
</evidence>
<sequence length="101" mass="11138">MELFSVLRTLGALAVVLGLLAGALWLVRRYDLTLPGGMLGKFSGTAPVRRLALIERLPLDSRRSLVLVRRDDREHLVMIAPEGLLLLEALPLRVEQARGDA</sequence>
<keyword evidence="10" id="KW-0282">Flagellum</keyword>
<organism evidence="10 11">
    <name type="scientific">Sphingomonas qilianensis</name>
    <dbReference type="NCBI Taxonomy" id="1736690"/>
    <lineage>
        <taxon>Bacteria</taxon>
        <taxon>Pseudomonadati</taxon>
        <taxon>Pseudomonadota</taxon>
        <taxon>Alphaproteobacteria</taxon>
        <taxon>Sphingomonadales</taxon>
        <taxon>Sphingomonadaceae</taxon>
        <taxon>Sphingomonas</taxon>
    </lineage>
</organism>
<dbReference type="PANTHER" id="PTHR38766">
    <property type="entry name" value="FLAGELLAR PROTEIN FLIO"/>
    <property type="match status" value="1"/>
</dbReference>
<keyword evidence="11" id="KW-1185">Reference proteome</keyword>
<keyword evidence="4 9" id="KW-0812">Transmembrane</keyword>
<protein>
    <submittedName>
        <fullName evidence="10">Flagellar biosynthetic protein FliO</fullName>
    </submittedName>
</protein>
<accession>A0ABU9XTU4</accession>
<feature type="transmembrane region" description="Helical" evidence="9">
    <location>
        <begin position="6"/>
        <end position="27"/>
    </location>
</feature>
<dbReference type="Proteomes" id="UP001404104">
    <property type="component" value="Unassembled WGS sequence"/>
</dbReference>
<evidence type="ECO:0000256" key="5">
    <source>
        <dbReference type="ARBA" id="ARBA00022989"/>
    </source>
</evidence>
<evidence type="ECO:0000256" key="1">
    <source>
        <dbReference type="ARBA" id="ARBA00004117"/>
    </source>
</evidence>
<name>A0ABU9XTU4_9SPHN</name>
<evidence type="ECO:0000256" key="3">
    <source>
        <dbReference type="ARBA" id="ARBA00022475"/>
    </source>
</evidence>
<dbReference type="EMBL" id="JBDIMF010000002">
    <property type="protein sequence ID" value="MEN2786124.1"/>
    <property type="molecule type" value="Genomic_DNA"/>
</dbReference>
<evidence type="ECO:0000256" key="7">
    <source>
        <dbReference type="ARBA" id="ARBA00023143"/>
    </source>
</evidence>
<comment type="subcellular location">
    <subcellularLocation>
        <location evidence="1">Bacterial flagellum basal body</location>
    </subcellularLocation>
    <subcellularLocation>
        <location evidence="2">Cell membrane</location>
    </subcellularLocation>
</comment>
<dbReference type="Pfam" id="PF04347">
    <property type="entry name" value="FliO"/>
    <property type="match status" value="1"/>
</dbReference>
<comment type="similarity">
    <text evidence="8">Belongs to the FliO/MopB family.</text>
</comment>
<keyword evidence="10" id="KW-0966">Cell projection</keyword>
<evidence type="ECO:0000313" key="10">
    <source>
        <dbReference type="EMBL" id="MEN2786124.1"/>
    </source>
</evidence>